<dbReference type="Proteomes" id="UP000257109">
    <property type="component" value="Unassembled WGS sequence"/>
</dbReference>
<dbReference type="InterPro" id="IPR054722">
    <property type="entry name" value="PolX-like_BBD"/>
</dbReference>
<dbReference type="OrthoDB" id="1072921at2759"/>
<dbReference type="Pfam" id="PF22936">
    <property type="entry name" value="Pol_BBD"/>
    <property type="match status" value="1"/>
</dbReference>
<comment type="caution">
    <text evidence="2">The sequence shown here is derived from an EMBL/GenBank/DDBJ whole genome shotgun (WGS) entry which is preliminary data.</text>
</comment>
<evidence type="ECO:0000259" key="1">
    <source>
        <dbReference type="Pfam" id="PF22936"/>
    </source>
</evidence>
<evidence type="ECO:0000313" key="3">
    <source>
        <dbReference type="Proteomes" id="UP000257109"/>
    </source>
</evidence>
<name>A0A371GWJ1_MUCPR</name>
<proteinExistence type="predicted"/>
<organism evidence="2 3">
    <name type="scientific">Mucuna pruriens</name>
    <name type="common">Velvet bean</name>
    <name type="synonym">Dolichos pruriens</name>
    <dbReference type="NCBI Taxonomy" id="157652"/>
    <lineage>
        <taxon>Eukaryota</taxon>
        <taxon>Viridiplantae</taxon>
        <taxon>Streptophyta</taxon>
        <taxon>Embryophyta</taxon>
        <taxon>Tracheophyta</taxon>
        <taxon>Spermatophyta</taxon>
        <taxon>Magnoliopsida</taxon>
        <taxon>eudicotyledons</taxon>
        <taxon>Gunneridae</taxon>
        <taxon>Pentapetalae</taxon>
        <taxon>rosids</taxon>
        <taxon>fabids</taxon>
        <taxon>Fabales</taxon>
        <taxon>Fabaceae</taxon>
        <taxon>Papilionoideae</taxon>
        <taxon>50 kb inversion clade</taxon>
        <taxon>NPAAA clade</taxon>
        <taxon>indigoferoid/millettioid clade</taxon>
        <taxon>Phaseoleae</taxon>
        <taxon>Mucuna</taxon>
    </lineage>
</organism>
<dbReference type="AlphaFoldDB" id="A0A371GWJ1"/>
<feature type="domain" description="Retrovirus-related Pol polyprotein from transposon TNT 1-94-like beta-barrel" evidence="1">
    <location>
        <begin position="78"/>
        <end position="116"/>
    </location>
</feature>
<dbReference type="EMBL" id="QJKJ01004268">
    <property type="protein sequence ID" value="RDX94836.1"/>
    <property type="molecule type" value="Genomic_DNA"/>
</dbReference>
<reference evidence="2" key="1">
    <citation type="submission" date="2018-05" db="EMBL/GenBank/DDBJ databases">
        <title>Draft genome of Mucuna pruriens seed.</title>
        <authorList>
            <person name="Nnadi N.E."/>
            <person name="Vos R."/>
            <person name="Hasami M.H."/>
            <person name="Devisetty U.K."/>
            <person name="Aguiy J.C."/>
        </authorList>
    </citation>
    <scope>NUCLEOTIDE SEQUENCE [LARGE SCALE GENOMIC DNA]</scope>
    <source>
        <strain evidence="2">JCA_2017</strain>
    </source>
</reference>
<evidence type="ECO:0000313" key="2">
    <source>
        <dbReference type="EMBL" id="RDX94836.1"/>
    </source>
</evidence>
<feature type="non-terminal residue" evidence="2">
    <location>
        <position position="1"/>
    </location>
</feature>
<keyword evidence="3" id="KW-1185">Reference proteome</keyword>
<gene>
    <name evidence="2" type="ORF">CR513_22726</name>
</gene>
<sequence length="200" mass="22880">MHIQKEKPKVVIVLGKSHLLEKDNIITKEIEKKKKKLSTLPTLPSFKCWSVTNLISHVEKEHLFIATCYLTSNNKEVWLIENGRTNHMTYNASIFKELNQSHFSKITIGNRESLNISQNLLSVGQMVKRKYSFHFKYLSCTIFDPSRCELISIKMRNRKSSKMSILLVNLDPLGHLRPLGRPPLGTGIVQGHLMRAGDAI</sequence>
<protein>
    <recommendedName>
        <fullName evidence="1">Retrovirus-related Pol polyprotein from transposon TNT 1-94-like beta-barrel domain-containing protein</fullName>
    </recommendedName>
</protein>
<accession>A0A371GWJ1</accession>